<evidence type="ECO:0000256" key="5">
    <source>
        <dbReference type="ARBA" id="ARBA00023239"/>
    </source>
</evidence>
<dbReference type="SUPFAM" id="SSF55040">
    <property type="entry name" value="Molybdenum cofactor biosynthesis protein C, MoaC"/>
    <property type="match status" value="1"/>
</dbReference>
<dbReference type="EMBL" id="CP000360">
    <property type="protein sequence ID" value="ABF43647.1"/>
    <property type="molecule type" value="Genomic_DNA"/>
</dbReference>
<dbReference type="InterPro" id="IPR050105">
    <property type="entry name" value="MoCo_biosynth_MoaA/MoaC"/>
</dbReference>
<dbReference type="GO" id="GO:0006777">
    <property type="term" value="P:Mo-molybdopterin cofactor biosynthetic process"/>
    <property type="evidence" value="ECO:0007669"/>
    <property type="project" value="UniProtKB-UniRule"/>
</dbReference>
<dbReference type="EnsemblBacteria" id="ABF43647">
    <property type="protein sequence ID" value="ABF43647"/>
    <property type="gene ID" value="Acid345_4647"/>
</dbReference>
<evidence type="ECO:0000256" key="4">
    <source>
        <dbReference type="ARBA" id="ARBA00023150"/>
    </source>
</evidence>
<feature type="binding site" evidence="7">
    <location>
        <begin position="112"/>
        <end position="113"/>
    </location>
    <ligand>
        <name>substrate</name>
    </ligand>
</feature>
<dbReference type="HOGENOM" id="CLU_074693_1_1_0"/>
<gene>
    <name evidence="7" type="primary">moaC</name>
    <name evidence="9" type="ordered locus">Acid345_4647</name>
</gene>
<comment type="function">
    <text evidence="6 7">Catalyzes the conversion of (8S)-3',8-cyclo-7,8-dihydroguanosine 5'-triphosphate to cyclic pyranopterin monophosphate (cPMP).</text>
</comment>
<dbReference type="Gene3D" id="3.30.70.640">
    <property type="entry name" value="Molybdopterin cofactor biosynthesis C (MoaC) domain"/>
    <property type="match status" value="1"/>
</dbReference>
<dbReference type="InterPro" id="IPR047594">
    <property type="entry name" value="MoaC_bact/euk"/>
</dbReference>
<protein>
    <recommendedName>
        <fullName evidence="3 7">Cyclic pyranopterin monophosphate synthase</fullName>
        <ecNumber evidence="3 7">4.6.1.17</ecNumber>
    </recommendedName>
    <alternativeName>
        <fullName evidence="7">Molybdenum cofactor biosynthesis protein C</fullName>
    </alternativeName>
</protein>
<evidence type="ECO:0000259" key="8">
    <source>
        <dbReference type="Pfam" id="PF01967"/>
    </source>
</evidence>
<dbReference type="eggNOG" id="COG0315">
    <property type="taxonomic scope" value="Bacteria"/>
</dbReference>
<dbReference type="HAMAP" id="MF_01224_B">
    <property type="entry name" value="MoaC_B"/>
    <property type="match status" value="1"/>
</dbReference>
<dbReference type="KEGG" id="aba:Acid345_4647"/>
<comment type="pathway">
    <text evidence="2 7">Cofactor biosynthesis; molybdopterin biosynthesis.</text>
</comment>
<accession>Q1IHK3</accession>
<dbReference type="GO" id="GO:0061799">
    <property type="term" value="F:cyclic pyranopterin monophosphate synthase activity"/>
    <property type="evidence" value="ECO:0007669"/>
    <property type="project" value="UniProtKB-UniRule"/>
</dbReference>
<evidence type="ECO:0000256" key="6">
    <source>
        <dbReference type="ARBA" id="ARBA00055087"/>
    </source>
</evidence>
<keyword evidence="5 7" id="KW-0456">Lyase</keyword>
<proteinExistence type="inferred from homology"/>
<evidence type="ECO:0000256" key="1">
    <source>
        <dbReference type="ARBA" id="ARBA00001637"/>
    </source>
</evidence>
<dbReference type="CDD" id="cd01420">
    <property type="entry name" value="MoaC_PE"/>
    <property type="match status" value="1"/>
</dbReference>
<name>Q1IHK3_KORVE</name>
<comment type="subunit">
    <text evidence="7">Homohexamer; trimer of dimers.</text>
</comment>
<evidence type="ECO:0000256" key="3">
    <source>
        <dbReference type="ARBA" id="ARBA00012575"/>
    </source>
</evidence>
<feature type="domain" description="Molybdopterin cofactor biosynthesis C (MoaC)" evidence="8">
    <location>
        <begin position="18"/>
        <end position="149"/>
    </location>
</feature>
<dbReference type="RefSeq" id="WP_011525444.1">
    <property type="nucleotide sequence ID" value="NC_008009.1"/>
</dbReference>
<dbReference type="InterPro" id="IPR023045">
    <property type="entry name" value="MoaC"/>
</dbReference>
<evidence type="ECO:0000313" key="9">
    <source>
        <dbReference type="EMBL" id="ABF43647.1"/>
    </source>
</evidence>
<dbReference type="NCBIfam" id="NF006870">
    <property type="entry name" value="PRK09364.1"/>
    <property type="match status" value="1"/>
</dbReference>
<dbReference type="PANTHER" id="PTHR22960">
    <property type="entry name" value="MOLYBDOPTERIN COFACTOR SYNTHESIS PROTEIN A"/>
    <property type="match status" value="1"/>
</dbReference>
<dbReference type="EC" id="4.6.1.17" evidence="3 7"/>
<dbReference type="NCBIfam" id="TIGR00581">
    <property type="entry name" value="moaC"/>
    <property type="match status" value="1"/>
</dbReference>
<dbReference type="Pfam" id="PF01967">
    <property type="entry name" value="MoaC"/>
    <property type="match status" value="1"/>
</dbReference>
<feature type="active site" evidence="7">
    <location>
        <position position="127"/>
    </location>
</feature>
<feature type="binding site" evidence="7">
    <location>
        <begin position="76"/>
        <end position="78"/>
    </location>
    <ligand>
        <name>substrate</name>
    </ligand>
</feature>
<evidence type="ECO:0000256" key="7">
    <source>
        <dbReference type="HAMAP-Rule" id="MF_01224"/>
    </source>
</evidence>
<dbReference type="InterPro" id="IPR036522">
    <property type="entry name" value="MoaC_sf"/>
</dbReference>
<keyword evidence="10" id="KW-1185">Reference proteome</keyword>
<keyword evidence="4 7" id="KW-0501">Molybdenum cofactor biosynthesis</keyword>
<dbReference type="Proteomes" id="UP000002432">
    <property type="component" value="Chromosome"/>
</dbReference>
<evidence type="ECO:0000313" key="10">
    <source>
        <dbReference type="Proteomes" id="UP000002432"/>
    </source>
</evidence>
<comment type="catalytic activity">
    <reaction evidence="1 7">
        <text>(8S)-3',8-cyclo-7,8-dihydroguanosine 5'-triphosphate = cyclic pyranopterin phosphate + diphosphate</text>
        <dbReference type="Rhea" id="RHEA:49580"/>
        <dbReference type="ChEBI" id="CHEBI:33019"/>
        <dbReference type="ChEBI" id="CHEBI:59648"/>
        <dbReference type="ChEBI" id="CHEBI:131766"/>
        <dbReference type="EC" id="4.6.1.17"/>
    </reaction>
</comment>
<organism evidence="9 10">
    <name type="scientific">Koribacter versatilis (strain Ellin345)</name>
    <dbReference type="NCBI Taxonomy" id="204669"/>
    <lineage>
        <taxon>Bacteria</taxon>
        <taxon>Pseudomonadati</taxon>
        <taxon>Acidobacteriota</taxon>
        <taxon>Terriglobia</taxon>
        <taxon>Terriglobales</taxon>
        <taxon>Candidatus Korobacteraceae</taxon>
        <taxon>Candidatus Korobacter</taxon>
    </lineage>
</organism>
<reference evidence="9 10" key="1">
    <citation type="journal article" date="2009" name="Appl. Environ. Microbiol.">
        <title>Three genomes from the phylum Acidobacteria provide insight into the lifestyles of these microorganisms in soils.</title>
        <authorList>
            <person name="Ward N.L."/>
            <person name="Challacombe J.F."/>
            <person name="Janssen P.H."/>
            <person name="Henrissat B."/>
            <person name="Coutinho P.M."/>
            <person name="Wu M."/>
            <person name="Xie G."/>
            <person name="Haft D.H."/>
            <person name="Sait M."/>
            <person name="Badger J."/>
            <person name="Barabote R.D."/>
            <person name="Bradley B."/>
            <person name="Brettin T.S."/>
            <person name="Brinkac L.M."/>
            <person name="Bruce D."/>
            <person name="Creasy T."/>
            <person name="Daugherty S.C."/>
            <person name="Davidsen T.M."/>
            <person name="DeBoy R.T."/>
            <person name="Detter J.C."/>
            <person name="Dodson R.J."/>
            <person name="Durkin A.S."/>
            <person name="Ganapathy A."/>
            <person name="Gwinn-Giglio M."/>
            <person name="Han C.S."/>
            <person name="Khouri H."/>
            <person name="Kiss H."/>
            <person name="Kothari S.P."/>
            <person name="Madupu R."/>
            <person name="Nelson K.E."/>
            <person name="Nelson W.C."/>
            <person name="Paulsen I."/>
            <person name="Penn K."/>
            <person name="Ren Q."/>
            <person name="Rosovitz M.J."/>
            <person name="Selengut J.D."/>
            <person name="Shrivastava S."/>
            <person name="Sullivan S.A."/>
            <person name="Tapia R."/>
            <person name="Thompson L.S."/>
            <person name="Watkins K.L."/>
            <person name="Yang Q."/>
            <person name="Yu C."/>
            <person name="Zafar N."/>
            <person name="Zhou L."/>
            <person name="Kuske C.R."/>
        </authorList>
    </citation>
    <scope>NUCLEOTIDE SEQUENCE [LARGE SCALE GENOMIC DNA]</scope>
    <source>
        <strain evidence="9 10">Ellin345</strain>
    </source>
</reference>
<comment type="similarity">
    <text evidence="7">Belongs to the MoaC family.</text>
</comment>
<dbReference type="STRING" id="204669.Acid345_4647"/>
<dbReference type="UniPathway" id="UPA00344"/>
<evidence type="ECO:0000256" key="2">
    <source>
        <dbReference type="ARBA" id="ARBA00005046"/>
    </source>
</evidence>
<dbReference type="AlphaFoldDB" id="Q1IHK3"/>
<sequence length="162" mass="17380">MAKKKTLSHYDKKGRASMVNVAAKKPTVRTAEASAQVVMSRAVIEALPNNPKGDVFETARLAGIMAAKRTSELIPLCHPLPIWHVDVKVELCENGVAVSSKVTTESVTGVEMEALVAVSVAALTVYDMCKALDKSIEIRQVVLDSKSGGKSGDYRRRSPGSK</sequence>
<dbReference type="InterPro" id="IPR002820">
    <property type="entry name" value="Mopterin_CF_biosynth-C_dom"/>
</dbReference>